<dbReference type="FunFam" id="3.30.70.330:FF:000159">
    <property type="entry name" value="tRNA selenocysteine 1-associated protein 1"/>
    <property type="match status" value="1"/>
</dbReference>
<gene>
    <name evidence="5" type="ORF">G6F64_005573</name>
</gene>
<dbReference type="SUPFAM" id="SSF54928">
    <property type="entry name" value="RNA-binding domain, RBD"/>
    <property type="match status" value="2"/>
</dbReference>
<dbReference type="CDD" id="cd12344">
    <property type="entry name" value="RRM1_SECp43_like"/>
    <property type="match status" value="1"/>
</dbReference>
<evidence type="ECO:0000256" key="3">
    <source>
        <dbReference type="PROSITE-ProRule" id="PRU00176"/>
    </source>
</evidence>
<feature type="domain" description="RRM" evidence="4">
    <location>
        <begin position="207"/>
        <end position="279"/>
    </location>
</feature>
<dbReference type="InterPro" id="IPR000504">
    <property type="entry name" value="RRM_dom"/>
</dbReference>
<evidence type="ECO:0000256" key="1">
    <source>
        <dbReference type="ARBA" id="ARBA00022737"/>
    </source>
</evidence>
<organism evidence="5 6">
    <name type="scientific">Rhizopus oryzae</name>
    <name type="common">Mucormycosis agent</name>
    <name type="synonym">Rhizopus arrhizus var. delemar</name>
    <dbReference type="NCBI Taxonomy" id="64495"/>
    <lineage>
        <taxon>Eukaryota</taxon>
        <taxon>Fungi</taxon>
        <taxon>Fungi incertae sedis</taxon>
        <taxon>Mucoromycota</taxon>
        <taxon>Mucoromycotina</taxon>
        <taxon>Mucoromycetes</taxon>
        <taxon>Mucorales</taxon>
        <taxon>Mucorineae</taxon>
        <taxon>Rhizopodaceae</taxon>
        <taxon>Rhizopus</taxon>
    </lineage>
</organism>
<dbReference type="GO" id="GO:0005829">
    <property type="term" value="C:cytosol"/>
    <property type="evidence" value="ECO:0007669"/>
    <property type="project" value="TreeGrafter"/>
</dbReference>
<dbReference type="GO" id="GO:0003729">
    <property type="term" value="F:mRNA binding"/>
    <property type="evidence" value="ECO:0007669"/>
    <property type="project" value="InterPro"/>
</dbReference>
<dbReference type="PANTHER" id="PTHR47640">
    <property type="entry name" value="TRNA SELENOCYSTEINE 1-ASSOCIATED PROTEIN 1-RELATED-RELATED"/>
    <property type="match status" value="1"/>
</dbReference>
<keyword evidence="2 3" id="KW-0694">RNA-binding</keyword>
<sequence length="336" mass="38184">MNEKNTLWMGDLEHWMDEVFLRQVWQYVGEEVVVKVIRNKKTGTSCGYAFIEFSSNQAAQRALFAVHGIKIPFTESNMFRLNWASGGGICDKKENRIPEFSIFVGDLNNDVDEHYLLALFRTKYSSCHSVKIMTNSSTGLSRGYGFVRFSDQQEQQQAVIEMNGILCKNRPMRVSFATPKTNNQERYIQLALQAPALVQQPTDPNNTTVFIGGLSSPVTEDELKQYFGSFGDIMNVKLPPGKGCGFVQYTTRISAETAIEKMNGFLIGTSRIRLSWGRSSNHQSDTMNSKQMANNDLFGTFRPLSPPYSLYNNSSGLFSPKHDWLSMDYYEDRWPL</sequence>
<dbReference type="OrthoDB" id="446113at2759"/>
<evidence type="ECO:0000259" key="4">
    <source>
        <dbReference type="PROSITE" id="PS50102"/>
    </source>
</evidence>
<accession>A0A9P6XAF3</accession>
<protein>
    <recommendedName>
        <fullName evidence="4">RRM domain-containing protein</fullName>
    </recommendedName>
</protein>
<comment type="caution">
    <text evidence="5">The sequence shown here is derived from an EMBL/GenBank/DDBJ whole genome shotgun (WGS) entry which is preliminary data.</text>
</comment>
<dbReference type="PROSITE" id="PS50102">
    <property type="entry name" value="RRM"/>
    <property type="match status" value="3"/>
</dbReference>
<keyword evidence="1" id="KW-0677">Repeat</keyword>
<feature type="domain" description="RRM" evidence="4">
    <location>
        <begin position="5"/>
        <end position="86"/>
    </location>
</feature>
<dbReference type="GO" id="GO:0006376">
    <property type="term" value="P:mRNA splice site recognition"/>
    <property type="evidence" value="ECO:0007669"/>
    <property type="project" value="TreeGrafter"/>
</dbReference>
<name>A0A9P6XAF3_RHIOR</name>
<keyword evidence="6" id="KW-1185">Reference proteome</keyword>
<dbReference type="InterPro" id="IPR050825">
    <property type="entry name" value="RBM42_RBP45_47-like"/>
</dbReference>
<dbReference type="CDD" id="cd12346">
    <property type="entry name" value="RRM3_NGR1_NAM8_like"/>
    <property type="match status" value="1"/>
</dbReference>
<dbReference type="Pfam" id="PF00076">
    <property type="entry name" value="RRM_1"/>
    <property type="match status" value="3"/>
</dbReference>
<dbReference type="AlphaFoldDB" id="A0A9P6XAF3"/>
<dbReference type="InterPro" id="IPR035979">
    <property type="entry name" value="RBD_domain_sf"/>
</dbReference>
<feature type="domain" description="RRM" evidence="4">
    <location>
        <begin position="100"/>
        <end position="179"/>
    </location>
</feature>
<dbReference type="EMBL" id="JAANQT010000686">
    <property type="protein sequence ID" value="KAG1309092.1"/>
    <property type="molecule type" value="Genomic_DNA"/>
</dbReference>
<evidence type="ECO:0000313" key="6">
    <source>
        <dbReference type="Proteomes" id="UP000716291"/>
    </source>
</evidence>
<dbReference type="SMART" id="SM00360">
    <property type="entry name" value="RRM"/>
    <property type="match status" value="3"/>
</dbReference>
<dbReference type="InterPro" id="IPR012677">
    <property type="entry name" value="Nucleotide-bd_a/b_plait_sf"/>
</dbReference>
<dbReference type="PANTHER" id="PTHR47640:SF10">
    <property type="entry name" value="TRNA SELENOCYSTEINE 1-ASSOCIATED PROTEIN 1-RELATED"/>
    <property type="match status" value="1"/>
</dbReference>
<reference evidence="5" key="1">
    <citation type="journal article" date="2020" name="Microb. Genom.">
        <title>Genetic diversity of clinical and environmental Mucorales isolates obtained from an investigation of mucormycosis cases among solid organ transplant recipients.</title>
        <authorList>
            <person name="Nguyen M.H."/>
            <person name="Kaul D."/>
            <person name="Muto C."/>
            <person name="Cheng S.J."/>
            <person name="Richter R.A."/>
            <person name="Bruno V.M."/>
            <person name="Liu G."/>
            <person name="Beyhan S."/>
            <person name="Sundermann A.J."/>
            <person name="Mounaud S."/>
            <person name="Pasculle A.W."/>
            <person name="Nierman W.C."/>
            <person name="Driscoll E."/>
            <person name="Cumbie R."/>
            <person name="Clancy C.J."/>
            <person name="Dupont C.L."/>
        </authorList>
    </citation>
    <scope>NUCLEOTIDE SEQUENCE</scope>
    <source>
        <strain evidence="5">GL11</strain>
    </source>
</reference>
<dbReference type="Proteomes" id="UP000716291">
    <property type="component" value="Unassembled WGS sequence"/>
</dbReference>
<dbReference type="FunFam" id="3.30.70.330:FF:000405">
    <property type="entry name" value="polyadenylate-binding protein RBP45"/>
    <property type="match status" value="1"/>
</dbReference>
<evidence type="ECO:0000256" key="2">
    <source>
        <dbReference type="ARBA" id="ARBA00022884"/>
    </source>
</evidence>
<evidence type="ECO:0000313" key="5">
    <source>
        <dbReference type="EMBL" id="KAG1309092.1"/>
    </source>
</evidence>
<dbReference type="Gene3D" id="3.30.70.330">
    <property type="match status" value="3"/>
</dbReference>
<proteinExistence type="predicted"/>